<protein>
    <submittedName>
        <fullName evidence="1">Uncharacterized protein</fullName>
    </submittedName>
</protein>
<dbReference type="KEGG" id="mea:Mex_2p1337"/>
<proteinExistence type="predicted"/>
<dbReference type="EMBL" id="CP001511">
    <property type="protein sequence ID" value="ACS44075.1"/>
    <property type="molecule type" value="Genomic_DNA"/>
</dbReference>
<dbReference type="HOGENOM" id="CLU_735300_0_0_5"/>
<evidence type="ECO:0000313" key="1">
    <source>
        <dbReference type="EMBL" id="ACS44075.1"/>
    </source>
</evidence>
<dbReference type="AlphaFoldDB" id="C5B6J3"/>
<gene>
    <name evidence="1" type="ordered locus">MexAM1_META2p1337</name>
</gene>
<organism evidence="1 2">
    <name type="scientific">Methylorubrum extorquens (strain ATCC 14718 / DSM 1338 / JCM 2805 / NCIMB 9133 / AM1)</name>
    <name type="common">Methylobacterium extorquens</name>
    <dbReference type="NCBI Taxonomy" id="272630"/>
    <lineage>
        <taxon>Bacteria</taxon>
        <taxon>Pseudomonadati</taxon>
        <taxon>Pseudomonadota</taxon>
        <taxon>Alphaproteobacteria</taxon>
        <taxon>Hyphomicrobiales</taxon>
        <taxon>Methylobacteriaceae</taxon>
        <taxon>Methylorubrum</taxon>
    </lineage>
</organism>
<evidence type="ECO:0000313" key="2">
    <source>
        <dbReference type="Proteomes" id="UP000009081"/>
    </source>
</evidence>
<dbReference type="RefSeq" id="WP_003605104.1">
    <property type="nucleotide sequence ID" value="NC_012811.1"/>
</dbReference>
<keyword evidence="2" id="KW-1185">Reference proteome</keyword>
<accession>C5B6J3</accession>
<keyword evidence="1" id="KW-0614">Plasmid</keyword>
<name>C5B6J3_METEA</name>
<reference evidence="1 2" key="1">
    <citation type="journal article" date="2009" name="PLoS ONE">
        <title>Methylobacterium genome sequences: a reference blueprint to investigate microbial metabolism of C1 compounds from natural and industrial sources.</title>
        <authorList>
            <person name="Vuilleumier S."/>
            <person name="Chistoserdova L."/>
            <person name="Lee M.-C."/>
            <person name="Bringel F."/>
            <person name="Lajus A."/>
            <person name="Zhou Y."/>
            <person name="Gourion B."/>
            <person name="Barbe V."/>
            <person name="Chang J."/>
            <person name="Cruveiller S."/>
            <person name="Dossat C."/>
            <person name="Gillett W."/>
            <person name="Gruffaz C."/>
            <person name="Haugen E."/>
            <person name="Hourcade E."/>
            <person name="Levy R."/>
            <person name="Mangenot S."/>
            <person name="Muller E."/>
            <person name="Nadalig T."/>
            <person name="Pagni M."/>
            <person name="Penny C."/>
            <person name="Peyraud R."/>
            <person name="Robinson D.G."/>
            <person name="Roche D."/>
            <person name="Rouy Z."/>
            <person name="Saenampechek C."/>
            <person name="Salvignol G."/>
            <person name="Vallenet D."/>
            <person name="Wu Z."/>
            <person name="Marx C.J."/>
            <person name="Vorholt J.A."/>
            <person name="Olson M.V."/>
            <person name="Kaul R."/>
            <person name="Weissenbach J."/>
            <person name="Medigue C."/>
            <person name="Lidstrom M.E."/>
        </authorList>
    </citation>
    <scope>NUCLEOTIDE SEQUENCE [LARGE SCALE GENOMIC DNA]</scope>
    <source>
        <strain evidence="2">ATCC 14718 / DSM 1338 / JCM 2805 / NCIMB 9133 / AM1</strain>
    </source>
</reference>
<dbReference type="Proteomes" id="UP000009081">
    <property type="component" value="Plasmid megaplasmid"/>
</dbReference>
<sequence length="376" mass="41545">MKTHRLTIDVPYVARAVPKGARNPRHVLYREQVALDLRIVSAADLPVAARAKDLPGAGPREVTWHGNDGDLWLPLRVGADAGDLPAEQAFAALGSGASTLGFHRNPFLQTGQEPVYADRFSKAEPYDPKKVRLFLHDERERTLANVSRLAADFLLCGDGRILRRSTGPWWQVTSTTGIVLKNGGFDLPASRVFQVFGGLRLEDARRFREIRYPEGAAQTSGSLEILDPASFPDLDARETALLIADPVYAGWFRDSGRELGGEADVAARLLVRRMAELRGCDEEAFLQDRTGMPWPQGVEPPPVEELAAVVAGMRAYFDLFMGAYRKGNPLVEHRTCRQRFDQAMGGCLARWDLFEAPRMPDPEAVPDLPAPEGPRP</sequence>
<geneLocation type="plasmid" evidence="1 2">
    <name>megaplasmid</name>
</geneLocation>